<keyword evidence="2" id="KW-1185">Reference proteome</keyword>
<dbReference type="EMBL" id="JAUSUQ010000006">
    <property type="protein sequence ID" value="MDQ0339152.1"/>
    <property type="molecule type" value="Genomic_DNA"/>
</dbReference>
<dbReference type="RefSeq" id="WP_307338692.1">
    <property type="nucleotide sequence ID" value="NZ_JAUSUQ010000006.1"/>
</dbReference>
<dbReference type="SUPFAM" id="SSF89550">
    <property type="entry name" value="PHP domain-like"/>
    <property type="match status" value="1"/>
</dbReference>
<comment type="caution">
    <text evidence="1">The sequence shown here is derived from an EMBL/GenBank/DDBJ whole genome shotgun (WGS) entry which is preliminary data.</text>
</comment>
<organism evidence="1 2">
    <name type="scientific">Caldalkalibacillus uzonensis</name>
    <dbReference type="NCBI Taxonomy" id="353224"/>
    <lineage>
        <taxon>Bacteria</taxon>
        <taxon>Bacillati</taxon>
        <taxon>Bacillota</taxon>
        <taxon>Bacilli</taxon>
        <taxon>Bacillales</taxon>
        <taxon>Bacillaceae</taxon>
        <taxon>Caldalkalibacillus</taxon>
    </lineage>
</organism>
<dbReference type="Gene3D" id="1.10.150.20">
    <property type="entry name" value="5' to 3' exonuclease, C-terminal subdomain"/>
    <property type="match status" value="1"/>
</dbReference>
<accession>A0ABU0CVS6</accession>
<dbReference type="InterPro" id="IPR010994">
    <property type="entry name" value="RuvA_2-like"/>
</dbReference>
<dbReference type="SUPFAM" id="SSF47781">
    <property type="entry name" value="RuvA domain 2-like"/>
    <property type="match status" value="1"/>
</dbReference>
<evidence type="ECO:0000313" key="1">
    <source>
        <dbReference type="EMBL" id="MDQ0339152.1"/>
    </source>
</evidence>
<dbReference type="Proteomes" id="UP001232445">
    <property type="component" value="Unassembled WGS sequence"/>
</dbReference>
<dbReference type="InterPro" id="IPR016195">
    <property type="entry name" value="Pol/histidinol_Pase-like"/>
</dbReference>
<name>A0ABU0CVS6_9BACI</name>
<reference evidence="1 2" key="1">
    <citation type="submission" date="2023-07" db="EMBL/GenBank/DDBJ databases">
        <title>Genomic Encyclopedia of Type Strains, Phase IV (KMG-IV): sequencing the most valuable type-strain genomes for metagenomic binning, comparative biology and taxonomic classification.</title>
        <authorList>
            <person name="Goeker M."/>
        </authorList>
    </citation>
    <scope>NUCLEOTIDE SEQUENCE [LARGE SCALE GENOMIC DNA]</scope>
    <source>
        <strain evidence="1 2">DSM 17740</strain>
    </source>
</reference>
<evidence type="ECO:0000313" key="2">
    <source>
        <dbReference type="Proteomes" id="UP001232445"/>
    </source>
</evidence>
<proteinExistence type="predicted"/>
<sequence length="385" mass="42878">MGEQTIFADLHIHIGRTKTAKQVKIAASGHMTISAVLKEASTRKGLDMIGVIDCHVPEVLAELKQLIREGRAESLSGGGIRYGRTTLILGTEMEIWDESCRGPIHVLCYLPTLEVMTRFSTWMSKYQKNMTLSSQRSYVSMRELQQEVRALEGLFVPAHVFTPYKSVYGRGVETFMGEVMDLELVDGIELGLSSDSNMADQLPELHSFTFLTNSDAHSLPKIGREYQQLQVNEADFAHLKKALRREDNQRVIANYGLDPKLGKYHREVSQRLHQLAAGQQSAILNSPAPGTTGDHPPHRPPYIYQVPLEFIPGLGPKRLQKLINVFGSEMNVIHYASIDQLQQWIPTEVANMIVQARAGQAAIVSGGGGRYGKVSYTGEEAHRIE</sequence>
<dbReference type="Gene3D" id="3.20.20.140">
    <property type="entry name" value="Metal-dependent hydrolases"/>
    <property type="match status" value="1"/>
</dbReference>
<protein>
    <submittedName>
        <fullName evidence="1">Uncharacterized protein (TIGR00375 family)</fullName>
    </submittedName>
</protein>
<dbReference type="PANTHER" id="PTHR40084">
    <property type="entry name" value="PHOSPHOHYDROLASE, PHP FAMILY"/>
    <property type="match status" value="1"/>
</dbReference>
<dbReference type="CDD" id="cd19067">
    <property type="entry name" value="PfuEndoQ-like"/>
    <property type="match status" value="1"/>
</dbReference>
<dbReference type="PANTHER" id="PTHR40084:SF1">
    <property type="entry name" value="PHOSPHOTRANSFERASE"/>
    <property type="match status" value="1"/>
</dbReference>
<gene>
    <name evidence="1" type="ORF">J2S00_001938</name>
</gene>